<feature type="signal peptide" evidence="1">
    <location>
        <begin position="1"/>
        <end position="20"/>
    </location>
</feature>
<protein>
    <submittedName>
        <fullName evidence="2">Uncharacterized protein</fullName>
    </submittedName>
</protein>
<comment type="caution">
    <text evidence="2">The sequence shown here is derived from an EMBL/GenBank/DDBJ whole genome shotgun (WGS) entry which is preliminary data.</text>
</comment>
<sequence length="228" mass="23801">MRFILASAVALSSLFSSVAGFNNLGKRDAFTTDVCAEVNAVLQVSTQPGKVTTIGRIQACLCISTLPSFIITNILAIQASALVGKPKTTDLITDMFQLVSLETRAGSPARTDTYQRLFSALQPAPARGRSQSVTENAVSSLDVPAAMPGVTSTGEAISNALAARLHAVSSGAVPNPGNASIPRPTSKAVHRCMPGYKVNSVGDSCVYVEEEDPALLAAQYGLEHVPLQ</sequence>
<dbReference type="OrthoDB" id="439917at2759"/>
<keyword evidence="3" id="KW-1185">Reference proteome</keyword>
<reference evidence="2" key="1">
    <citation type="submission" date="2021-02" db="EMBL/GenBank/DDBJ databases">
        <authorList>
            <person name="Nieuwenhuis M."/>
            <person name="Van De Peppel L.J.J."/>
        </authorList>
    </citation>
    <scope>NUCLEOTIDE SEQUENCE</scope>
    <source>
        <strain evidence="2">D49</strain>
    </source>
</reference>
<reference evidence="2" key="2">
    <citation type="submission" date="2021-10" db="EMBL/GenBank/DDBJ databases">
        <title>Phylogenomics reveals ancestral predisposition of the termite-cultivated fungus Termitomyces towards a domesticated lifestyle.</title>
        <authorList>
            <person name="Auxier B."/>
            <person name="Grum-Grzhimaylo A."/>
            <person name="Cardenas M.E."/>
            <person name="Lodge J.D."/>
            <person name="Laessoe T."/>
            <person name="Pedersen O."/>
            <person name="Smith M.E."/>
            <person name="Kuyper T.W."/>
            <person name="Franco-Molano E.A."/>
            <person name="Baroni T.J."/>
            <person name="Aanen D.K."/>
        </authorList>
    </citation>
    <scope>NUCLEOTIDE SEQUENCE</scope>
    <source>
        <strain evidence="2">D49</strain>
    </source>
</reference>
<keyword evidence="1" id="KW-0732">Signal</keyword>
<evidence type="ECO:0000313" key="3">
    <source>
        <dbReference type="Proteomes" id="UP000717328"/>
    </source>
</evidence>
<proteinExistence type="predicted"/>
<dbReference type="AlphaFoldDB" id="A0A9P7FU32"/>
<accession>A0A9P7FU32</accession>
<dbReference type="EMBL" id="JABCKI010005766">
    <property type="protein sequence ID" value="KAG5638364.1"/>
    <property type="molecule type" value="Genomic_DNA"/>
</dbReference>
<name>A0A9P7FU32_9AGAR</name>
<evidence type="ECO:0000256" key="1">
    <source>
        <dbReference type="SAM" id="SignalP"/>
    </source>
</evidence>
<evidence type="ECO:0000313" key="2">
    <source>
        <dbReference type="EMBL" id="KAG5638364.1"/>
    </source>
</evidence>
<gene>
    <name evidence="2" type="ORF">H0H81_000375</name>
</gene>
<dbReference type="Proteomes" id="UP000717328">
    <property type="component" value="Unassembled WGS sequence"/>
</dbReference>
<organism evidence="2 3">
    <name type="scientific">Sphagnurus paluster</name>
    <dbReference type="NCBI Taxonomy" id="117069"/>
    <lineage>
        <taxon>Eukaryota</taxon>
        <taxon>Fungi</taxon>
        <taxon>Dikarya</taxon>
        <taxon>Basidiomycota</taxon>
        <taxon>Agaricomycotina</taxon>
        <taxon>Agaricomycetes</taxon>
        <taxon>Agaricomycetidae</taxon>
        <taxon>Agaricales</taxon>
        <taxon>Tricholomatineae</taxon>
        <taxon>Lyophyllaceae</taxon>
        <taxon>Sphagnurus</taxon>
    </lineage>
</organism>
<feature type="chain" id="PRO_5040399366" evidence="1">
    <location>
        <begin position="21"/>
        <end position="228"/>
    </location>
</feature>